<evidence type="ECO:0000313" key="3">
    <source>
        <dbReference type="EMBL" id="ARW20584.1"/>
    </source>
</evidence>
<protein>
    <submittedName>
        <fullName evidence="3">Protein TolA</fullName>
    </submittedName>
</protein>
<evidence type="ECO:0000256" key="1">
    <source>
        <dbReference type="SAM" id="MobiDB-lite"/>
    </source>
</evidence>
<feature type="transmembrane region" description="Helical" evidence="2">
    <location>
        <begin position="50"/>
        <end position="68"/>
    </location>
</feature>
<keyword evidence="2" id="KW-1133">Transmembrane helix</keyword>
<proteinExistence type="predicted"/>
<evidence type="ECO:0000256" key="2">
    <source>
        <dbReference type="SAM" id="Phobius"/>
    </source>
</evidence>
<evidence type="ECO:0000313" key="4">
    <source>
        <dbReference type="Proteomes" id="UP000196118"/>
    </source>
</evidence>
<feature type="compositionally biased region" description="Polar residues" evidence="1">
    <location>
        <begin position="331"/>
        <end position="354"/>
    </location>
</feature>
<gene>
    <name evidence="3" type="ORF">S100892_02045</name>
</gene>
<feature type="compositionally biased region" description="Basic and acidic residues" evidence="1">
    <location>
        <begin position="287"/>
        <end position="303"/>
    </location>
</feature>
<dbReference type="EMBL" id="CP021474">
    <property type="protein sequence ID" value="ARW20584.1"/>
    <property type="molecule type" value="Genomic_DNA"/>
</dbReference>
<name>A0A1Y0VT07_PEDPE</name>
<organism evidence="3 4">
    <name type="scientific">Pediococcus pentosaceus</name>
    <dbReference type="NCBI Taxonomy" id="1255"/>
    <lineage>
        <taxon>Bacteria</taxon>
        <taxon>Bacillati</taxon>
        <taxon>Bacillota</taxon>
        <taxon>Bacilli</taxon>
        <taxon>Lactobacillales</taxon>
        <taxon>Lactobacillaceae</taxon>
        <taxon>Pediococcus</taxon>
    </lineage>
</organism>
<keyword evidence="2" id="KW-0812">Transmembrane</keyword>
<dbReference type="AlphaFoldDB" id="A0A1Y0VT07"/>
<feature type="region of interest" description="Disordered" evidence="1">
    <location>
        <begin position="284"/>
        <end position="354"/>
    </location>
</feature>
<keyword evidence="2" id="KW-0472">Membrane</keyword>
<sequence>MKNTVLKWIEQLKERFHPQQEDHQPFVDDELYLGSRSRKRRARRRNIKRLSTWVAGLIVAFLLIFGIYRGISHFSSSHRAARLNEEISRLYTDNRHADLKDSVTQTKLDKLKSDVDSLKHYKNIDSLRTKQVAAQNAYDVRADYSHLFNKQTRVALNVTTKKVDHQLKNLKQKKVPAQFRTNYTKQLKDVRKIVVIADKLSKRYKVIMKARKNNLSVDVTTVEKLIKDMSKNQKSQKTVDQQTKLISLKTVINKEDKQAAKAAKAAAEAAARAEAIAAAERAAAESSRAESESASKAASKAESESSSAAKASSEAEAKSESEAEAAAEAQANANAQTSTDASGSTNDAGTTNNTQAYYNFSISGTDSQTNTSNTSY</sequence>
<accession>A0A1Y0VT07</accession>
<dbReference type="Proteomes" id="UP000196118">
    <property type="component" value="Chromosome"/>
</dbReference>
<reference evidence="3 4" key="1">
    <citation type="submission" date="2017-05" db="EMBL/GenBank/DDBJ databases">
        <title>Genome sequence of Pediococcus pentosaceus strain SRCM100892.</title>
        <authorList>
            <person name="Cho S.H."/>
        </authorList>
    </citation>
    <scope>NUCLEOTIDE SEQUENCE [LARGE SCALE GENOMIC DNA]</scope>
    <source>
        <strain evidence="3 4">SRCM100892</strain>
    </source>
</reference>